<evidence type="ECO:0000313" key="2">
    <source>
        <dbReference type="EMBL" id="MBB6224552.1"/>
    </source>
</evidence>
<sequence length="388" mass="43160">MERSTAQHRAAVEAWRATAPKNDHEIFGRKLKTEKPRHRDLSELSALLAMRSRPIGVAENVEEPAEIPTISTNWRIVAANDNQPPEEEDGFGAERAIEYEPSLDLVEAEIEHLPIRYRAEPMILDGQSAAGIRKEVHSIPTGGDVEYGEYVEERTVDGQKVLTRHKVIVRIGRLRFSDGSQTERGHKLVMDKVVEADIPMPVGALLGSREKSSRDKGSEIDASGSNTHYKWMVGGRVATPPKLHPKKGERLVIAKDEARQMLAEAYANTSPLPDVKRYPDGFPYGPANLRQLFVGGRKGKNGESGSQAWADIFTERENRQVFQRGLDAMRDAHVRVLTEAMSAKSLGELGEKRGYRGRHAIDAGRRLLVAANDNFQQAMKLAEYASEA</sequence>
<reference evidence="2 3" key="1">
    <citation type="submission" date="2020-08" db="EMBL/GenBank/DDBJ databases">
        <title>Genomic Encyclopedia of Type Strains, Phase IV (KMG-V): Genome sequencing to study the core and pangenomes of soil and plant-associated prokaryotes.</title>
        <authorList>
            <person name="Whitman W."/>
        </authorList>
    </citation>
    <scope>NUCLEOTIDE SEQUENCE [LARGE SCALE GENOMIC DNA]</scope>
    <source>
        <strain evidence="2 3">SEMIA 4011</strain>
    </source>
</reference>
<gene>
    <name evidence="2" type="ORF">GGE66_005567</name>
</gene>
<proteinExistence type="predicted"/>
<dbReference type="Proteomes" id="UP000517187">
    <property type="component" value="Unassembled WGS sequence"/>
</dbReference>
<comment type="caution">
    <text evidence="2">The sequence shown here is derived from an EMBL/GenBank/DDBJ whole genome shotgun (WGS) entry which is preliminary data.</text>
</comment>
<dbReference type="AlphaFoldDB" id="A0A7W9ZXF5"/>
<feature type="compositionally biased region" description="Basic and acidic residues" evidence="1">
    <location>
        <begin position="208"/>
        <end position="219"/>
    </location>
</feature>
<accession>A0A7W9ZXF5</accession>
<evidence type="ECO:0000256" key="1">
    <source>
        <dbReference type="SAM" id="MobiDB-lite"/>
    </source>
</evidence>
<dbReference type="EMBL" id="JACIIJ010000016">
    <property type="protein sequence ID" value="MBB6224552.1"/>
    <property type="molecule type" value="Genomic_DNA"/>
</dbReference>
<organism evidence="2 3">
    <name type="scientific">Rhizobium leguminosarum</name>
    <dbReference type="NCBI Taxonomy" id="384"/>
    <lineage>
        <taxon>Bacteria</taxon>
        <taxon>Pseudomonadati</taxon>
        <taxon>Pseudomonadota</taxon>
        <taxon>Alphaproteobacteria</taxon>
        <taxon>Hyphomicrobiales</taxon>
        <taxon>Rhizobiaceae</taxon>
        <taxon>Rhizobium/Agrobacterium group</taxon>
        <taxon>Rhizobium</taxon>
    </lineage>
</organism>
<feature type="region of interest" description="Disordered" evidence="1">
    <location>
        <begin position="205"/>
        <end position="225"/>
    </location>
</feature>
<dbReference type="RefSeq" id="WP_184696952.1">
    <property type="nucleotide sequence ID" value="NZ_JACIIJ010000016.1"/>
</dbReference>
<evidence type="ECO:0000313" key="3">
    <source>
        <dbReference type="Proteomes" id="UP000517187"/>
    </source>
</evidence>
<name>A0A7W9ZXF5_RHILE</name>
<protein>
    <submittedName>
        <fullName evidence="2">Uncharacterized protein</fullName>
    </submittedName>
</protein>